<sequence>MMLGREPFEFVLDICKQAEGVVFFNDKIIAKLPNIEYKSSAISYDSDICQGYDNDSDLYNDVSSDIDIDSDTDSDSDSDDSNYEAPIFGTIIPTKILLIKPISVALASAVTSLDFRSFIPAFLPMLKYVDREMKELNIQDPKKQLKAILEACVNIPNVENGVTIELCSNYNFTKQMKAFAIPCRKLTIKNAYFNYMHHGKKFDNSHLRNIRDLTIEGTSFKTDAFFKNFKEFAAFISLNFPNLETLNINFLFKNGCESYYWDWNDNRMADAFKSLPTDIKGCICFKILNCCLEYIDHVKYPDVHEDSEYFKIFPVTNNLTFKLAYWYDYKVHKGKHSDYSGYSSDYGLGYNYYD</sequence>
<reference evidence="2" key="1">
    <citation type="submission" date="2022-11" db="UniProtKB">
        <authorList>
            <consortium name="WormBaseParasite"/>
        </authorList>
    </citation>
    <scope>IDENTIFICATION</scope>
</reference>
<evidence type="ECO:0000313" key="1">
    <source>
        <dbReference type="Proteomes" id="UP000887579"/>
    </source>
</evidence>
<proteinExistence type="predicted"/>
<dbReference type="Proteomes" id="UP000887579">
    <property type="component" value="Unplaced"/>
</dbReference>
<organism evidence="1 2">
    <name type="scientific">Panagrolaimus sp. ES5</name>
    <dbReference type="NCBI Taxonomy" id="591445"/>
    <lineage>
        <taxon>Eukaryota</taxon>
        <taxon>Metazoa</taxon>
        <taxon>Ecdysozoa</taxon>
        <taxon>Nematoda</taxon>
        <taxon>Chromadorea</taxon>
        <taxon>Rhabditida</taxon>
        <taxon>Tylenchina</taxon>
        <taxon>Panagrolaimomorpha</taxon>
        <taxon>Panagrolaimoidea</taxon>
        <taxon>Panagrolaimidae</taxon>
        <taxon>Panagrolaimus</taxon>
    </lineage>
</organism>
<name>A0AC34FMJ6_9BILA</name>
<dbReference type="WBParaSite" id="ES5_v2.g18531.t1">
    <property type="protein sequence ID" value="ES5_v2.g18531.t1"/>
    <property type="gene ID" value="ES5_v2.g18531"/>
</dbReference>
<evidence type="ECO:0000313" key="2">
    <source>
        <dbReference type="WBParaSite" id="ES5_v2.g18531.t1"/>
    </source>
</evidence>
<protein>
    <submittedName>
        <fullName evidence="2">Uncharacterized protein</fullName>
    </submittedName>
</protein>
<accession>A0AC34FMJ6</accession>